<reference evidence="3 4" key="1">
    <citation type="submission" date="2024-11" db="EMBL/GenBank/DDBJ databases">
        <title>Chromosome-level genome assembly of Eucalyptus globulus Labill. provides insights into its genome evolution.</title>
        <authorList>
            <person name="Li X."/>
        </authorList>
    </citation>
    <scope>NUCLEOTIDE SEQUENCE [LARGE SCALE GENOMIC DNA]</scope>
    <source>
        <strain evidence="3">CL2024</strain>
        <tissue evidence="3">Fresh tender leaves</tissue>
    </source>
</reference>
<dbReference type="Gene3D" id="1.25.40.20">
    <property type="entry name" value="Ankyrin repeat-containing domain"/>
    <property type="match status" value="1"/>
</dbReference>
<proteinExistence type="predicted"/>
<dbReference type="PROSITE" id="PS50297">
    <property type="entry name" value="ANK_REP_REGION"/>
    <property type="match status" value="1"/>
</dbReference>
<evidence type="ECO:0000256" key="2">
    <source>
        <dbReference type="SAM" id="MobiDB-lite"/>
    </source>
</evidence>
<dbReference type="PANTHER" id="PTHR24121:SF22">
    <property type="entry name" value="PROTEIN ACCELERATED CELL DEATH 6-LIKE"/>
    <property type="match status" value="1"/>
</dbReference>
<keyword evidence="1" id="KW-0040">ANK repeat</keyword>
<comment type="caution">
    <text evidence="3">The sequence shown here is derived from an EMBL/GenBank/DDBJ whole genome shotgun (WGS) entry which is preliminary data.</text>
</comment>
<dbReference type="EMBL" id="JBJKBG010000002">
    <property type="protein sequence ID" value="KAL3748912.1"/>
    <property type="molecule type" value="Genomic_DNA"/>
</dbReference>
<evidence type="ECO:0000313" key="3">
    <source>
        <dbReference type="EMBL" id="KAL3748912.1"/>
    </source>
</evidence>
<feature type="compositionally biased region" description="Polar residues" evidence="2">
    <location>
        <begin position="1"/>
        <end position="25"/>
    </location>
</feature>
<dbReference type="Proteomes" id="UP001634007">
    <property type="component" value="Unassembled WGS sequence"/>
</dbReference>
<protein>
    <submittedName>
        <fullName evidence="3">Uncharacterized protein</fullName>
    </submittedName>
</protein>
<dbReference type="SUPFAM" id="SSF48403">
    <property type="entry name" value="Ankyrin repeat"/>
    <property type="match status" value="1"/>
</dbReference>
<dbReference type="PROSITE" id="PS50088">
    <property type="entry name" value="ANK_REPEAT"/>
    <property type="match status" value="1"/>
</dbReference>
<evidence type="ECO:0000313" key="4">
    <source>
        <dbReference type="Proteomes" id="UP001634007"/>
    </source>
</evidence>
<feature type="repeat" description="ANK" evidence="1">
    <location>
        <begin position="57"/>
        <end position="89"/>
    </location>
</feature>
<dbReference type="AlphaFoldDB" id="A0ABD3LGE3"/>
<dbReference type="InterPro" id="IPR002110">
    <property type="entry name" value="Ankyrin_rpt"/>
</dbReference>
<keyword evidence="4" id="KW-1185">Reference proteome</keyword>
<sequence>MPASSEPFSRSSLTSGSQPRPTTEGNAALRVATRVGRIRSAELLLGCGSIVHMANDAGNTTLHEAVKNGYSKLTRLLQSRGSRAVYPENKESKSPPYLAMEIGNLEILKLLKEAIDENEIPWSKMQTHRFYC</sequence>
<feature type="region of interest" description="Disordered" evidence="2">
    <location>
        <begin position="1"/>
        <end position="28"/>
    </location>
</feature>
<dbReference type="InterPro" id="IPR036770">
    <property type="entry name" value="Ankyrin_rpt-contain_sf"/>
</dbReference>
<name>A0ABD3LGE3_EUCGL</name>
<accession>A0ABD3LGE3</accession>
<dbReference type="PANTHER" id="PTHR24121">
    <property type="entry name" value="NO MECHANORECEPTOR POTENTIAL C, ISOFORM D-RELATED"/>
    <property type="match status" value="1"/>
</dbReference>
<organism evidence="3 4">
    <name type="scientific">Eucalyptus globulus</name>
    <name type="common">Tasmanian blue gum</name>
    <dbReference type="NCBI Taxonomy" id="34317"/>
    <lineage>
        <taxon>Eukaryota</taxon>
        <taxon>Viridiplantae</taxon>
        <taxon>Streptophyta</taxon>
        <taxon>Embryophyta</taxon>
        <taxon>Tracheophyta</taxon>
        <taxon>Spermatophyta</taxon>
        <taxon>Magnoliopsida</taxon>
        <taxon>eudicotyledons</taxon>
        <taxon>Gunneridae</taxon>
        <taxon>Pentapetalae</taxon>
        <taxon>rosids</taxon>
        <taxon>malvids</taxon>
        <taxon>Myrtales</taxon>
        <taxon>Myrtaceae</taxon>
        <taxon>Myrtoideae</taxon>
        <taxon>Eucalypteae</taxon>
        <taxon>Eucalyptus</taxon>
    </lineage>
</organism>
<gene>
    <name evidence="3" type="ORF">ACJRO7_010059</name>
</gene>
<evidence type="ECO:0000256" key="1">
    <source>
        <dbReference type="PROSITE-ProRule" id="PRU00023"/>
    </source>
</evidence>
<dbReference type="Pfam" id="PF12796">
    <property type="entry name" value="Ank_2"/>
    <property type="match status" value="1"/>
</dbReference>